<feature type="domain" description="Mur ligase central" evidence="6">
    <location>
        <begin position="110"/>
        <end position="287"/>
    </location>
</feature>
<protein>
    <submittedName>
        <fullName evidence="7">UDP-N-acetylmuramate--L-alanine ligase</fullName>
    </submittedName>
</protein>
<dbReference type="EMBL" id="BLAB01000001">
    <property type="protein sequence ID" value="GER92415.1"/>
    <property type="molecule type" value="Genomic_DNA"/>
</dbReference>
<dbReference type="Gene3D" id="3.40.50.720">
    <property type="entry name" value="NAD(P)-binding Rossmann-like Domain"/>
    <property type="match status" value="1"/>
</dbReference>
<dbReference type="AlphaFoldDB" id="A0A5J4KWR9"/>
<dbReference type="InterPro" id="IPR004101">
    <property type="entry name" value="Mur_ligase_C"/>
</dbReference>
<evidence type="ECO:0000256" key="2">
    <source>
        <dbReference type="ARBA" id="ARBA00022741"/>
    </source>
</evidence>
<dbReference type="Pfam" id="PF02875">
    <property type="entry name" value="Mur_ligase_C"/>
    <property type="match status" value="1"/>
</dbReference>
<dbReference type="InterPro" id="IPR050061">
    <property type="entry name" value="MurCDEF_pg_biosynth"/>
</dbReference>
<feature type="domain" description="Mur ligase N-terminal catalytic" evidence="4">
    <location>
        <begin position="3"/>
        <end position="105"/>
    </location>
</feature>
<evidence type="ECO:0000256" key="3">
    <source>
        <dbReference type="ARBA" id="ARBA00022840"/>
    </source>
</evidence>
<dbReference type="PANTHER" id="PTHR43445:SF3">
    <property type="entry name" value="UDP-N-ACETYLMURAMATE--L-ALANINE LIGASE"/>
    <property type="match status" value="1"/>
</dbReference>
<dbReference type="PANTHER" id="PTHR43445">
    <property type="entry name" value="UDP-N-ACETYLMURAMATE--L-ALANINE LIGASE-RELATED"/>
    <property type="match status" value="1"/>
</dbReference>
<dbReference type="GO" id="GO:0016881">
    <property type="term" value="F:acid-amino acid ligase activity"/>
    <property type="evidence" value="ECO:0007669"/>
    <property type="project" value="InterPro"/>
</dbReference>
<reference evidence="7" key="1">
    <citation type="submission" date="2019-10" db="EMBL/GenBank/DDBJ databases">
        <title>Metagenomic sequencing of thiosulfate-disproportionating enrichment culture.</title>
        <authorList>
            <person name="Umezawa K."/>
            <person name="Kojima H."/>
            <person name="Fukui M."/>
        </authorList>
    </citation>
    <scope>NUCLEOTIDE SEQUENCE</scope>
    <source>
        <strain evidence="7">45J</strain>
    </source>
</reference>
<name>A0A5J4KWR9_9ZZZZ</name>
<keyword evidence="2" id="KW-0547">Nucleotide-binding</keyword>
<sequence length="462" mass="51679">MKIFFSGIGGSGVSAIASFMADKGHIIFGSDRAFDNNPYHPLCNSLKSKGICIVPQDGHGIDSSFDLSVFSTAVEHDQPDFLKAKSLKIPIKTRPEYLAEIVSDFKTIAVAGTSGKSTTSGMLAFLMQRLGLKPNFIGGGRVKQFRTETNPGNSITGNSDFLIIEACESDGTIVNYKPMHSIILNLDLDHHSIEKTAAMFEIFIKNTADKIIINADDNNLRGQMLEVRNHRSKEKIITFSIDMPSHYKAENIFYKPFNTNFFLKGFKFSLSIPGKYNLYNALSCIAMLSEMGIPLRDIADVLHEFNGIERRFDIHLNNDNHLVIDDYAHNPHKISALMQTVKNLRNSVCYIFQPHGFAPTRMMKTAYIDAFVKNIRDSDHLILLPIFYAGGTVSKDISSHDIADGIRARGKSVEVIDNRNEISKRLNEWDNYIIFGARDETLSDFARKIATSLAFSSTTIRQ</sequence>
<dbReference type="InterPro" id="IPR036565">
    <property type="entry name" value="Mur-like_cat_sf"/>
</dbReference>
<gene>
    <name evidence="7" type="ORF">A45J_0131</name>
</gene>
<dbReference type="Gene3D" id="3.90.190.20">
    <property type="entry name" value="Mur ligase, C-terminal domain"/>
    <property type="match status" value="1"/>
</dbReference>
<dbReference type="Pfam" id="PF08245">
    <property type="entry name" value="Mur_ligase_M"/>
    <property type="match status" value="1"/>
</dbReference>
<dbReference type="Pfam" id="PF01225">
    <property type="entry name" value="Mur_ligase"/>
    <property type="match status" value="1"/>
</dbReference>
<feature type="domain" description="Mur ligase C-terminal" evidence="5">
    <location>
        <begin position="310"/>
        <end position="425"/>
    </location>
</feature>
<proteinExistence type="predicted"/>
<evidence type="ECO:0000259" key="5">
    <source>
        <dbReference type="Pfam" id="PF02875"/>
    </source>
</evidence>
<dbReference type="InterPro" id="IPR013221">
    <property type="entry name" value="Mur_ligase_cen"/>
</dbReference>
<organism evidence="7">
    <name type="scientific">hot springs metagenome</name>
    <dbReference type="NCBI Taxonomy" id="433727"/>
    <lineage>
        <taxon>unclassified sequences</taxon>
        <taxon>metagenomes</taxon>
        <taxon>ecological metagenomes</taxon>
    </lineage>
</organism>
<keyword evidence="1 7" id="KW-0436">Ligase</keyword>
<comment type="caution">
    <text evidence="7">The sequence shown here is derived from an EMBL/GenBank/DDBJ whole genome shotgun (WGS) entry which is preliminary data.</text>
</comment>
<dbReference type="InterPro" id="IPR036615">
    <property type="entry name" value="Mur_ligase_C_dom_sf"/>
</dbReference>
<dbReference type="InterPro" id="IPR000713">
    <property type="entry name" value="Mur_ligase_N"/>
</dbReference>
<accession>A0A5J4KWR9</accession>
<dbReference type="SUPFAM" id="SSF53623">
    <property type="entry name" value="MurD-like peptide ligases, catalytic domain"/>
    <property type="match status" value="1"/>
</dbReference>
<evidence type="ECO:0000313" key="7">
    <source>
        <dbReference type="EMBL" id="GER92415.1"/>
    </source>
</evidence>
<keyword evidence="3" id="KW-0067">ATP-binding</keyword>
<dbReference type="GO" id="GO:0005524">
    <property type="term" value="F:ATP binding"/>
    <property type="evidence" value="ECO:0007669"/>
    <property type="project" value="UniProtKB-KW"/>
</dbReference>
<evidence type="ECO:0000259" key="4">
    <source>
        <dbReference type="Pfam" id="PF01225"/>
    </source>
</evidence>
<evidence type="ECO:0000259" key="6">
    <source>
        <dbReference type="Pfam" id="PF08245"/>
    </source>
</evidence>
<evidence type="ECO:0000256" key="1">
    <source>
        <dbReference type="ARBA" id="ARBA00022598"/>
    </source>
</evidence>
<dbReference type="Gene3D" id="3.40.1190.10">
    <property type="entry name" value="Mur-like, catalytic domain"/>
    <property type="match status" value="1"/>
</dbReference>
<dbReference type="SUPFAM" id="SSF53244">
    <property type="entry name" value="MurD-like peptide ligases, peptide-binding domain"/>
    <property type="match status" value="1"/>
</dbReference>
<dbReference type="SUPFAM" id="SSF51984">
    <property type="entry name" value="MurCD N-terminal domain"/>
    <property type="match status" value="1"/>
</dbReference>